<reference evidence="2" key="1">
    <citation type="journal article" date="2013" name="BMC Genomics">
        <title>A deep insight into the sialotranscriptome of the mosquito, Psorophora albipes.</title>
        <authorList>
            <person name="Chagas A.C."/>
            <person name="Calvo E."/>
            <person name="Rios-Velasquez C.M."/>
            <person name="Pessoa F.A."/>
            <person name="Medeiros J.F."/>
            <person name="Ribeiro J.M."/>
        </authorList>
    </citation>
    <scope>NUCLEOTIDE SEQUENCE</scope>
</reference>
<keyword evidence="1" id="KW-0732">Signal</keyword>
<name>T1D5B2_9DIPT</name>
<dbReference type="EMBL" id="GALA01000603">
    <property type="protein sequence ID" value="JAA94249.1"/>
    <property type="molecule type" value="mRNA"/>
</dbReference>
<sequence length="132" mass="15183">MGSTRLICLIFVVSALCVLVQSRPYGEYSDEDDDNENEIVENFTPVSTTTTRKVNTKPNAVETTTEYKYKEEVKPYTMKVPIVHSIRHAAGTHYYTVDPDEDSYEKLMEVYKETFEKPFSRNVPSHIPPPKD</sequence>
<feature type="signal peptide" evidence="1">
    <location>
        <begin position="1"/>
        <end position="22"/>
    </location>
</feature>
<feature type="chain" id="PRO_5004586644" evidence="1">
    <location>
        <begin position="23"/>
        <end position="132"/>
    </location>
</feature>
<organism evidence="2">
    <name type="scientific">Psorophora albipes</name>
    <dbReference type="NCBI Taxonomy" id="869069"/>
    <lineage>
        <taxon>Eukaryota</taxon>
        <taxon>Metazoa</taxon>
        <taxon>Ecdysozoa</taxon>
        <taxon>Arthropoda</taxon>
        <taxon>Hexapoda</taxon>
        <taxon>Insecta</taxon>
        <taxon>Pterygota</taxon>
        <taxon>Neoptera</taxon>
        <taxon>Endopterygota</taxon>
        <taxon>Diptera</taxon>
        <taxon>Nematocera</taxon>
        <taxon>Culicoidea</taxon>
        <taxon>Culicidae</taxon>
        <taxon>Culicinae</taxon>
        <taxon>Aedini</taxon>
        <taxon>Psorophora</taxon>
    </lineage>
</organism>
<dbReference type="AlphaFoldDB" id="T1D5B2"/>
<proteinExistence type="evidence at transcript level"/>
<protein>
    <submittedName>
        <fullName evidence="2">Putative secreted mucin</fullName>
    </submittedName>
</protein>
<evidence type="ECO:0000313" key="2">
    <source>
        <dbReference type="EMBL" id="JAA94249.1"/>
    </source>
</evidence>
<accession>T1D5B2</accession>
<evidence type="ECO:0000256" key="1">
    <source>
        <dbReference type="SAM" id="SignalP"/>
    </source>
</evidence>